<reference evidence="1" key="1">
    <citation type="submission" date="2021-05" db="EMBL/GenBank/DDBJ databases">
        <title>Diversity, taxonomy and evolution of archaeal viruses of the class Caudoviricetes.</title>
        <authorList>
            <person name="Liu Y."/>
            <person name="Demina T.A."/>
            <person name="Roux S."/>
            <person name="Aiewsakun P."/>
            <person name="Kazlauskas D."/>
            <person name="Simmonds P."/>
            <person name="Prangishvili D."/>
            <person name="Oksanen H.M."/>
            <person name="Krupovic M."/>
        </authorList>
    </citation>
    <scope>NUCLEOTIDE SEQUENCE</scope>
    <source>
        <strain evidence="1">HATV-3/30</strain>
    </source>
</reference>
<organism evidence="1 2">
    <name type="scientific">Haloarcula tailed virus 3</name>
    <dbReference type="NCBI Taxonomy" id="2877990"/>
    <lineage>
        <taxon>Viruses</taxon>
        <taxon>Duplodnaviria</taxon>
        <taxon>Heunggongvirae</taxon>
        <taxon>Uroviricota</taxon>
        <taxon>Caudoviricetes</taxon>
        <taxon>Kirjokansivirales</taxon>
        <taxon>Pyrstoviridae</taxon>
        <taxon>Hatrivirus</taxon>
        <taxon>Hatrivirus caudatum</taxon>
        <taxon>Hatrivirus HATV3</taxon>
    </lineage>
</organism>
<dbReference type="EMBL" id="MZ334527">
    <property type="protein sequence ID" value="UBF23436.1"/>
    <property type="molecule type" value="Genomic_DNA"/>
</dbReference>
<evidence type="ECO:0000313" key="1">
    <source>
        <dbReference type="EMBL" id="UBF23436.1"/>
    </source>
</evidence>
<name>A0AAE8Y0V5_9CAUD</name>
<evidence type="ECO:0000313" key="2">
    <source>
        <dbReference type="Proteomes" id="UP000827845"/>
    </source>
</evidence>
<keyword evidence="2" id="KW-1185">Reference proteome</keyword>
<proteinExistence type="predicted"/>
<sequence>MSIWQAPFGNTATGGVAHSVMAVSKHKQTQCKHCEDNYTTGFDAQYCSEQCFYREKGSSAQNILKHDHRLCGTCAAILKQIDPPSEEWEHKRQSMQAVLLENGAELIQGDSGIEIDATEATGHRPITDAVIGFQDSTPEATDVLRDSHTDKYSIEQITRTGLGCECGNADTTHTSDILQQADLVRVLSNYVQTFRLLYHEGQLDQMIDKDIFFKEYKRSQDITYALGKALHSK</sequence>
<gene>
    <name evidence="1" type="ORF">HATV-3_gp86</name>
</gene>
<accession>A0AAE8Y0V5</accession>
<dbReference type="Proteomes" id="UP000827845">
    <property type="component" value="Segment"/>
</dbReference>
<protein>
    <submittedName>
        <fullName evidence="1">Uncharacterized protein</fullName>
    </submittedName>
</protein>